<dbReference type="FunFam" id="3.30.1510.10:FF:000001">
    <property type="entry name" value="Formate--tetrahydrofolate ligase"/>
    <property type="match status" value="1"/>
</dbReference>
<dbReference type="Pfam" id="PF01268">
    <property type="entry name" value="FTHFS"/>
    <property type="match status" value="1"/>
</dbReference>
<reference evidence="9 10" key="1">
    <citation type="journal article" date="2018" name="Elife">
        <title>Discovery and characterization of a prevalent human gut bacterial enzyme sufficient for the inactivation of a family of plant toxins.</title>
        <authorList>
            <person name="Koppel N."/>
            <person name="Bisanz J.E."/>
            <person name="Pandelia M.E."/>
            <person name="Turnbaugh P.J."/>
            <person name="Balskus E.P."/>
        </authorList>
    </citation>
    <scope>NUCLEOTIDE SEQUENCE [LARGE SCALE GENOMIC DNA]</scope>
    <source>
        <strain evidence="9 10">OB21 GAM 11</strain>
    </source>
</reference>
<sequence length="562" mass="59482">MLTDIEIAQATEPKPIGEIAAIAGVDEKYLELYGNYKAKVDYNLLREEEHAPGKLILVTAINPTPAGEGKTTTTVGLADALSLRGKNVVVALREPSLGPVFGIKGGAAGGGYAQVIPMEDINLHFTGDFHAIGAANNLLAALLDAHIQNGNELGIDVRKITWKRVVDMNDRQLRHIVDGLGGKAHGVPREDGFDITVASEVMAIFCLATSITDLKERLGRIVVGYTYDDKPVTAHDLKAEGAMAALLKDALKPNLVQTLEGTPAFVHGGPFANIAHGCNSIMATRMAMALGDYCVTEAGFGADLGAEKFLDIKCRLAGLKPDAVVVVATVRALKNHGGVAKADLNEENLEALEAGLPNLLQHVENITNVYNLPCVVAINAFPTDTKAELDLVEAKCRELGVNVALSEVWARGGEGGLALADEVVALCENGDEAGRSADTFTFSYEDDLSIAEKIEAIAKRVYHADGVVFEPAAQKEIAQLEALGFGEMPVCMAKTQYSFSDDATKLGAPRDFQITVRQVKVSAGAGFIVALTGSIMTMPGLGKAPAAHKIDVMEDGTITGLF</sequence>
<dbReference type="CDD" id="cd00477">
    <property type="entry name" value="FTHFS"/>
    <property type="match status" value="1"/>
</dbReference>
<dbReference type="RefSeq" id="WP_114548804.1">
    <property type="nucleotide sequence ID" value="NZ_PPUT01000009.1"/>
</dbReference>
<evidence type="ECO:0000256" key="5">
    <source>
        <dbReference type="ARBA" id="ARBA00022840"/>
    </source>
</evidence>
<feature type="binding site" evidence="8">
    <location>
        <begin position="64"/>
        <end position="71"/>
    </location>
    <ligand>
        <name>ATP</name>
        <dbReference type="ChEBI" id="CHEBI:30616"/>
    </ligand>
</feature>
<evidence type="ECO:0000256" key="1">
    <source>
        <dbReference type="ARBA" id="ARBA00004777"/>
    </source>
</evidence>
<dbReference type="GO" id="GO:0005524">
    <property type="term" value="F:ATP binding"/>
    <property type="evidence" value="ECO:0007669"/>
    <property type="project" value="UniProtKB-UniRule"/>
</dbReference>
<evidence type="ECO:0000256" key="3">
    <source>
        <dbReference type="ARBA" id="ARBA00022598"/>
    </source>
</evidence>
<evidence type="ECO:0000313" key="10">
    <source>
        <dbReference type="Proteomes" id="UP000253805"/>
    </source>
</evidence>
<dbReference type="Gene3D" id="3.40.50.300">
    <property type="entry name" value="P-loop containing nucleotide triphosphate hydrolases"/>
    <property type="match status" value="1"/>
</dbReference>
<evidence type="ECO:0000256" key="4">
    <source>
        <dbReference type="ARBA" id="ARBA00022741"/>
    </source>
</evidence>
<dbReference type="InterPro" id="IPR000559">
    <property type="entry name" value="Formate_THF_ligase"/>
</dbReference>
<protein>
    <recommendedName>
        <fullName evidence="8">Formate--tetrahydrofolate ligase</fullName>
        <ecNumber evidence="8">6.3.4.3</ecNumber>
    </recommendedName>
    <alternativeName>
        <fullName evidence="8">Formyltetrahydrofolate synthetase</fullName>
        <shortName evidence="8">FHS</shortName>
        <shortName evidence="8">FTHFS</shortName>
    </alternativeName>
</protein>
<keyword evidence="3 8" id="KW-0436">Ligase</keyword>
<dbReference type="HAMAP" id="MF_01543">
    <property type="entry name" value="FTHFS"/>
    <property type="match status" value="1"/>
</dbReference>
<name>A0A369NZZ6_9ACTN</name>
<comment type="similarity">
    <text evidence="7 8">Belongs to the formate--tetrahydrofolate ligase family.</text>
</comment>
<dbReference type="UniPathway" id="UPA00193"/>
<dbReference type="GO" id="GO:0004329">
    <property type="term" value="F:formate-tetrahydrofolate ligase activity"/>
    <property type="evidence" value="ECO:0007669"/>
    <property type="project" value="UniProtKB-UniRule"/>
</dbReference>
<keyword evidence="5 8" id="KW-0067">ATP-binding</keyword>
<dbReference type="GO" id="GO:0035999">
    <property type="term" value="P:tetrahydrofolate interconversion"/>
    <property type="evidence" value="ECO:0007669"/>
    <property type="project" value="UniProtKB-UniRule"/>
</dbReference>
<evidence type="ECO:0000313" key="9">
    <source>
        <dbReference type="EMBL" id="RDC45441.1"/>
    </source>
</evidence>
<dbReference type="AlphaFoldDB" id="A0A369NZZ6"/>
<keyword evidence="2 8" id="KW-0554">One-carbon metabolism</keyword>
<gene>
    <name evidence="8" type="primary">fhs</name>
    <name evidence="9" type="ORF">C1850_04815</name>
</gene>
<dbReference type="PROSITE" id="PS00721">
    <property type="entry name" value="FTHFS_1"/>
    <property type="match status" value="1"/>
</dbReference>
<dbReference type="InterPro" id="IPR027417">
    <property type="entry name" value="P-loop_NTPase"/>
</dbReference>
<evidence type="ECO:0000256" key="7">
    <source>
        <dbReference type="ARBA" id="ARBA00061363"/>
    </source>
</evidence>
<dbReference type="SUPFAM" id="SSF52540">
    <property type="entry name" value="P-loop containing nucleoside triphosphate hydrolases"/>
    <property type="match status" value="1"/>
</dbReference>
<comment type="catalytic activity">
    <reaction evidence="6 8">
        <text>(6S)-5,6,7,8-tetrahydrofolate + formate + ATP = (6R)-10-formyltetrahydrofolate + ADP + phosphate</text>
        <dbReference type="Rhea" id="RHEA:20221"/>
        <dbReference type="ChEBI" id="CHEBI:15740"/>
        <dbReference type="ChEBI" id="CHEBI:30616"/>
        <dbReference type="ChEBI" id="CHEBI:43474"/>
        <dbReference type="ChEBI" id="CHEBI:57453"/>
        <dbReference type="ChEBI" id="CHEBI:195366"/>
        <dbReference type="ChEBI" id="CHEBI:456216"/>
        <dbReference type="EC" id="6.3.4.3"/>
    </reaction>
</comment>
<dbReference type="Gene3D" id="3.30.1510.10">
    <property type="entry name" value="Domain 2, N(10)-formyltetrahydrofolate synthetase"/>
    <property type="match status" value="1"/>
</dbReference>
<keyword evidence="4 8" id="KW-0547">Nucleotide-binding</keyword>
<comment type="pathway">
    <text evidence="1 8">One-carbon metabolism; tetrahydrofolate interconversion.</text>
</comment>
<dbReference type="PROSITE" id="PS00722">
    <property type="entry name" value="FTHFS_2"/>
    <property type="match status" value="1"/>
</dbReference>
<evidence type="ECO:0000256" key="6">
    <source>
        <dbReference type="ARBA" id="ARBA00049033"/>
    </source>
</evidence>
<evidence type="ECO:0000256" key="8">
    <source>
        <dbReference type="HAMAP-Rule" id="MF_01543"/>
    </source>
</evidence>
<dbReference type="EC" id="6.3.4.3" evidence="8"/>
<organism evidence="9 10">
    <name type="scientific">Adlercreutzia equolifaciens subsp. celatus</name>
    <dbReference type="NCBI Taxonomy" id="394340"/>
    <lineage>
        <taxon>Bacteria</taxon>
        <taxon>Bacillati</taxon>
        <taxon>Actinomycetota</taxon>
        <taxon>Coriobacteriia</taxon>
        <taxon>Eggerthellales</taxon>
        <taxon>Eggerthellaceae</taxon>
        <taxon>Adlercreutzia</taxon>
    </lineage>
</organism>
<dbReference type="EMBL" id="PPUT01000009">
    <property type="protein sequence ID" value="RDC45441.1"/>
    <property type="molecule type" value="Genomic_DNA"/>
</dbReference>
<evidence type="ECO:0000256" key="2">
    <source>
        <dbReference type="ARBA" id="ARBA00022563"/>
    </source>
</evidence>
<dbReference type="NCBIfam" id="NF010030">
    <property type="entry name" value="PRK13505.1"/>
    <property type="match status" value="1"/>
</dbReference>
<comment type="caution">
    <text evidence="9">The sequence shown here is derived from an EMBL/GenBank/DDBJ whole genome shotgun (WGS) entry which is preliminary data.</text>
</comment>
<accession>A0A369NZZ6</accession>
<dbReference type="Proteomes" id="UP000253805">
    <property type="component" value="Unassembled WGS sequence"/>
</dbReference>
<proteinExistence type="inferred from homology"/>
<dbReference type="FunFam" id="3.10.410.10:FF:000001">
    <property type="entry name" value="Putative formate--tetrahydrofolate ligase"/>
    <property type="match status" value="1"/>
</dbReference>
<dbReference type="InterPro" id="IPR020628">
    <property type="entry name" value="Formate_THF_ligase_CS"/>
</dbReference>
<dbReference type="Gene3D" id="3.10.410.10">
    <property type="entry name" value="Formyltetrahydrofolate synthetase, domain 3"/>
    <property type="match status" value="1"/>
</dbReference>